<accession>A0ABX8R2X7</accession>
<protein>
    <submittedName>
        <fullName evidence="1">Uncharacterized protein</fullName>
    </submittedName>
</protein>
<dbReference type="EMBL" id="CP059572">
    <property type="protein sequence ID" value="QXJ25431.1"/>
    <property type="molecule type" value="Genomic_DNA"/>
</dbReference>
<evidence type="ECO:0000313" key="1">
    <source>
        <dbReference type="EMBL" id="QXJ25431.1"/>
    </source>
</evidence>
<evidence type="ECO:0000313" key="2">
    <source>
        <dbReference type="Proteomes" id="UP001049518"/>
    </source>
</evidence>
<dbReference type="Proteomes" id="UP001049518">
    <property type="component" value="Chromosome"/>
</dbReference>
<gene>
    <name evidence="1" type="ORF">AGRA3207_006922</name>
</gene>
<name>A0ABX8R2X7_9ACTN</name>
<reference evidence="1" key="1">
    <citation type="submission" date="2020-07" db="EMBL/GenBank/DDBJ databases">
        <authorList>
            <person name="Tarantini F.S."/>
            <person name="Hong K.W."/>
            <person name="Chan K.G."/>
        </authorList>
    </citation>
    <scope>NUCLEOTIDE SEQUENCE</scope>
    <source>
        <strain evidence="1">32-07</strain>
    </source>
</reference>
<sequence>MSGPYETEDDAFTEVRDIYAGFGKRGVMQARTLDLLLRVCAEHGIELGDYDRRVLRWLSAQPPETAQVIAALIARAAPSRRAGVTGDAQRPAPV</sequence>
<proteinExistence type="predicted"/>
<keyword evidence="2" id="KW-1185">Reference proteome</keyword>
<dbReference type="RefSeq" id="WP_231331469.1">
    <property type="nucleotide sequence ID" value="NZ_CP059572.1"/>
</dbReference>
<organism evidence="1 2">
    <name type="scientific">Actinomadura graeca</name>
    <dbReference type="NCBI Taxonomy" id="2750812"/>
    <lineage>
        <taxon>Bacteria</taxon>
        <taxon>Bacillati</taxon>
        <taxon>Actinomycetota</taxon>
        <taxon>Actinomycetes</taxon>
        <taxon>Streptosporangiales</taxon>
        <taxon>Thermomonosporaceae</taxon>
        <taxon>Actinomadura</taxon>
    </lineage>
</organism>